<keyword evidence="1" id="KW-0472">Membrane</keyword>
<keyword evidence="1" id="KW-1133">Transmembrane helix</keyword>
<dbReference type="AlphaFoldDB" id="A0A5K4F7E6"/>
<organism evidence="2">
    <name type="scientific">Schistosoma mansoni</name>
    <name type="common">Blood fluke</name>
    <dbReference type="NCBI Taxonomy" id="6183"/>
    <lineage>
        <taxon>Eukaryota</taxon>
        <taxon>Metazoa</taxon>
        <taxon>Spiralia</taxon>
        <taxon>Lophotrochozoa</taxon>
        <taxon>Platyhelminthes</taxon>
        <taxon>Trematoda</taxon>
        <taxon>Digenea</taxon>
        <taxon>Strigeidida</taxon>
        <taxon>Schistosomatoidea</taxon>
        <taxon>Schistosomatidae</taxon>
        <taxon>Schistosoma</taxon>
    </lineage>
</organism>
<protein>
    <submittedName>
        <fullName evidence="2">Uncharacterized protein</fullName>
    </submittedName>
</protein>
<dbReference type="PANTHER" id="PTHR39948:SF1">
    <property type="entry name" value="GEO11419P1"/>
    <property type="match status" value="1"/>
</dbReference>
<dbReference type="PANTHER" id="PTHR39948">
    <property type="entry name" value="GEO11419P1"/>
    <property type="match status" value="1"/>
</dbReference>
<evidence type="ECO:0000313" key="2">
    <source>
        <dbReference type="WBParaSite" id="Smp_320170.1"/>
    </source>
</evidence>
<keyword evidence="1" id="KW-0812">Transmembrane</keyword>
<feature type="transmembrane region" description="Helical" evidence="1">
    <location>
        <begin position="12"/>
        <end position="38"/>
    </location>
</feature>
<name>A0A5K4F7E6_SCHMA</name>
<reference evidence="2" key="1">
    <citation type="submission" date="2019-11" db="UniProtKB">
        <authorList>
            <consortium name="WormBaseParasite"/>
        </authorList>
    </citation>
    <scope>IDENTIFICATION</scope>
    <source>
        <strain evidence="2">Puerto Rican</strain>
    </source>
</reference>
<dbReference type="InParanoid" id="A0A5K4F7E6"/>
<evidence type="ECO:0000256" key="1">
    <source>
        <dbReference type="SAM" id="Phobius"/>
    </source>
</evidence>
<proteinExistence type="predicted"/>
<dbReference type="WBParaSite" id="Smp_320170.1">
    <property type="protein sequence ID" value="Smp_320170.1"/>
    <property type="gene ID" value="Smp_320170"/>
</dbReference>
<accession>A0A5K4F7E6</accession>
<sequence>MACKCPDIGWGVAWFLIFLLSLPVGFLCAFLYVIFSIFRACFEGCMKFTDMLLKGAELPLVCMRKTMAGEKMC</sequence>